<dbReference type="InterPro" id="IPR027417">
    <property type="entry name" value="P-loop_NTPase"/>
</dbReference>
<dbReference type="InterPro" id="IPR050496">
    <property type="entry name" value="SNF2_RAD54_helicase_repair"/>
</dbReference>
<dbReference type="SMART" id="SM00487">
    <property type="entry name" value="DEXDc"/>
    <property type="match status" value="1"/>
</dbReference>
<organism evidence="8 9">
    <name type="scientific">Melanomma pulvis-pyrius CBS 109.77</name>
    <dbReference type="NCBI Taxonomy" id="1314802"/>
    <lineage>
        <taxon>Eukaryota</taxon>
        <taxon>Fungi</taxon>
        <taxon>Dikarya</taxon>
        <taxon>Ascomycota</taxon>
        <taxon>Pezizomycotina</taxon>
        <taxon>Dothideomycetes</taxon>
        <taxon>Pleosporomycetidae</taxon>
        <taxon>Pleosporales</taxon>
        <taxon>Melanommataceae</taxon>
        <taxon>Melanomma</taxon>
    </lineage>
</organism>
<feature type="region of interest" description="Disordered" evidence="5">
    <location>
        <begin position="982"/>
        <end position="1002"/>
    </location>
</feature>
<feature type="compositionally biased region" description="Basic and acidic residues" evidence="5">
    <location>
        <begin position="993"/>
        <end position="1002"/>
    </location>
</feature>
<evidence type="ECO:0000256" key="3">
    <source>
        <dbReference type="ARBA" id="ARBA00022840"/>
    </source>
</evidence>
<feature type="region of interest" description="Disordered" evidence="5">
    <location>
        <begin position="1"/>
        <end position="39"/>
    </location>
</feature>
<feature type="compositionally biased region" description="Gly residues" evidence="5">
    <location>
        <begin position="1098"/>
        <end position="1114"/>
    </location>
</feature>
<keyword evidence="2" id="KW-0378">Hydrolase</keyword>
<dbReference type="AlphaFoldDB" id="A0A6A6XHA2"/>
<feature type="region of interest" description="Disordered" evidence="5">
    <location>
        <begin position="1063"/>
        <end position="1154"/>
    </location>
</feature>
<dbReference type="Gene3D" id="3.40.50.300">
    <property type="entry name" value="P-loop containing nucleotide triphosphate hydrolases"/>
    <property type="match status" value="1"/>
</dbReference>
<feature type="region of interest" description="Disordered" evidence="5">
    <location>
        <begin position="153"/>
        <end position="176"/>
    </location>
</feature>
<dbReference type="InterPro" id="IPR001650">
    <property type="entry name" value="Helicase_C-like"/>
</dbReference>
<feature type="compositionally biased region" description="Polar residues" evidence="5">
    <location>
        <begin position="1"/>
        <end position="26"/>
    </location>
</feature>
<evidence type="ECO:0000256" key="1">
    <source>
        <dbReference type="ARBA" id="ARBA00022741"/>
    </source>
</evidence>
<dbReference type="CDD" id="cd18793">
    <property type="entry name" value="SF2_C_SNF"/>
    <property type="match status" value="1"/>
</dbReference>
<keyword evidence="3" id="KW-0067">ATP-binding</keyword>
<feature type="domain" description="Helicase C-terminal" evidence="7">
    <location>
        <begin position="763"/>
        <end position="923"/>
    </location>
</feature>
<feature type="coiled-coil region" evidence="4">
    <location>
        <begin position="92"/>
        <end position="149"/>
    </location>
</feature>
<dbReference type="CDD" id="cd18000">
    <property type="entry name" value="DEXHc_ERCC6"/>
    <property type="match status" value="1"/>
</dbReference>
<evidence type="ECO:0000256" key="2">
    <source>
        <dbReference type="ARBA" id="ARBA00022801"/>
    </source>
</evidence>
<reference evidence="8" key="1">
    <citation type="journal article" date="2020" name="Stud. Mycol.">
        <title>101 Dothideomycetes genomes: a test case for predicting lifestyles and emergence of pathogens.</title>
        <authorList>
            <person name="Haridas S."/>
            <person name="Albert R."/>
            <person name="Binder M."/>
            <person name="Bloem J."/>
            <person name="Labutti K."/>
            <person name="Salamov A."/>
            <person name="Andreopoulos B."/>
            <person name="Baker S."/>
            <person name="Barry K."/>
            <person name="Bills G."/>
            <person name="Bluhm B."/>
            <person name="Cannon C."/>
            <person name="Castanera R."/>
            <person name="Culley D."/>
            <person name="Daum C."/>
            <person name="Ezra D."/>
            <person name="Gonzalez J."/>
            <person name="Henrissat B."/>
            <person name="Kuo A."/>
            <person name="Liang C."/>
            <person name="Lipzen A."/>
            <person name="Lutzoni F."/>
            <person name="Magnuson J."/>
            <person name="Mondo S."/>
            <person name="Nolan M."/>
            <person name="Ohm R."/>
            <person name="Pangilinan J."/>
            <person name="Park H.-J."/>
            <person name="Ramirez L."/>
            <person name="Alfaro M."/>
            <person name="Sun H."/>
            <person name="Tritt A."/>
            <person name="Yoshinaga Y."/>
            <person name="Zwiers L.-H."/>
            <person name="Turgeon B."/>
            <person name="Goodwin S."/>
            <person name="Spatafora J."/>
            <person name="Crous P."/>
            <person name="Grigoriev I."/>
        </authorList>
    </citation>
    <scope>NUCLEOTIDE SEQUENCE</scope>
    <source>
        <strain evidence="8">CBS 109.77</strain>
    </source>
</reference>
<feature type="region of interest" description="Disordered" evidence="5">
    <location>
        <begin position="59"/>
        <end position="92"/>
    </location>
</feature>
<protein>
    <recommendedName>
        <fullName evidence="10">DNA repair and recombination protein RAD26</fullName>
    </recommendedName>
</protein>
<dbReference type="Gene3D" id="3.40.50.10810">
    <property type="entry name" value="Tandem AAA-ATPase domain"/>
    <property type="match status" value="1"/>
</dbReference>
<feature type="region of interest" description="Disordered" evidence="5">
    <location>
        <begin position="297"/>
        <end position="340"/>
    </location>
</feature>
<dbReference type="GO" id="GO:0005524">
    <property type="term" value="F:ATP binding"/>
    <property type="evidence" value="ECO:0007669"/>
    <property type="project" value="InterPro"/>
</dbReference>
<dbReference type="Proteomes" id="UP000799757">
    <property type="component" value="Unassembled WGS sequence"/>
</dbReference>
<evidence type="ECO:0000259" key="7">
    <source>
        <dbReference type="PROSITE" id="PS51194"/>
    </source>
</evidence>
<dbReference type="SMART" id="SM00490">
    <property type="entry name" value="HELICc"/>
    <property type="match status" value="1"/>
</dbReference>
<evidence type="ECO:0000256" key="4">
    <source>
        <dbReference type="SAM" id="Coils"/>
    </source>
</evidence>
<feature type="domain" description="Helicase ATP-binding" evidence="6">
    <location>
        <begin position="429"/>
        <end position="624"/>
    </location>
</feature>
<dbReference type="InterPro" id="IPR038718">
    <property type="entry name" value="SNF2-like_sf"/>
</dbReference>
<accession>A0A6A6XHA2</accession>
<dbReference type="PANTHER" id="PTHR45629:SF7">
    <property type="entry name" value="DNA EXCISION REPAIR PROTEIN ERCC-6-RELATED"/>
    <property type="match status" value="1"/>
</dbReference>
<dbReference type="Pfam" id="PF00271">
    <property type="entry name" value="Helicase_C"/>
    <property type="match status" value="1"/>
</dbReference>
<dbReference type="FunFam" id="3.40.50.10810:FF:000039">
    <property type="entry name" value="DNA repair protein Rhp26/Rad26"/>
    <property type="match status" value="1"/>
</dbReference>
<dbReference type="GO" id="GO:0005634">
    <property type="term" value="C:nucleus"/>
    <property type="evidence" value="ECO:0007669"/>
    <property type="project" value="TreeGrafter"/>
</dbReference>
<dbReference type="GO" id="GO:0016787">
    <property type="term" value="F:hydrolase activity"/>
    <property type="evidence" value="ECO:0007669"/>
    <property type="project" value="UniProtKB-KW"/>
</dbReference>
<dbReference type="PROSITE" id="PS51192">
    <property type="entry name" value="HELICASE_ATP_BIND_1"/>
    <property type="match status" value="1"/>
</dbReference>
<proteinExistence type="predicted"/>
<feature type="compositionally biased region" description="Polar residues" evidence="5">
    <location>
        <begin position="259"/>
        <end position="269"/>
    </location>
</feature>
<dbReference type="InterPro" id="IPR049730">
    <property type="entry name" value="SNF2/RAD54-like_C"/>
</dbReference>
<dbReference type="OrthoDB" id="413460at2759"/>
<gene>
    <name evidence="8" type="ORF">K505DRAFT_407041</name>
</gene>
<dbReference type="GO" id="GO:0008094">
    <property type="term" value="F:ATP-dependent activity, acting on DNA"/>
    <property type="evidence" value="ECO:0007669"/>
    <property type="project" value="TreeGrafter"/>
</dbReference>
<evidence type="ECO:0000256" key="5">
    <source>
        <dbReference type="SAM" id="MobiDB-lite"/>
    </source>
</evidence>
<dbReference type="EMBL" id="MU001864">
    <property type="protein sequence ID" value="KAF2795275.1"/>
    <property type="molecule type" value="Genomic_DNA"/>
</dbReference>
<keyword evidence="9" id="KW-1185">Reference proteome</keyword>
<feature type="compositionally biased region" description="Basic residues" evidence="5">
    <location>
        <begin position="319"/>
        <end position="332"/>
    </location>
</feature>
<sequence length="1232" mass="137414">MSSPAEGTAASTSIPNGTQDIPTGDSTLAEGKPAIDDAQELVPYIPEDADEATRLKLLTTGTRDQDDLERDIGRQADQLLTEQADGRDKKRMEKTEAEIKRCEVALAKLRTRLVMPILESAKVTIRNDIASYQKKIEELVQDLDSIQQRINDRHKAPDGEEDVADGSNQPLPNESRRDFLIRTGKITPFSKLAQNQASAGTLGEVMLDAEIEDIVQEVPKGPTSHRNLMKPGFRDAESSSEAASPPNISRTTKKRRITASGTAISSRETSSAVDSPAADSDDAFAPDMDDRELAALGDSEGISEEPTQDEEYEEDSVGRKRKARSVKSKKKANVSYSAQDEQDLAGLDDGNERLFRKRIHLWESNRAAARRRAREKESVIVADEDEDEEECYQRHPTEPDTEFDNGFRIPGDIYPALFDYQKTGVQWLWELYSQNVGGIIGDEMGLGKTIQAISFIAGLHYSKKLSKPVIVVCPATVMKQWVNEFHRWWPALRVSILHGSGSGMLDTRREDRMEREMELRNYGDYDETLTKSGKAAKSIVEKVKRNGHVLVTTYSGLQTYSEFLIPTEWECAILDEGHKIRNPHTSITIHCKELRTPNRVILSGTPMQNNLTELWSLFDFVFPMRLGTLVNFRNQFEFPIKRGGYANASNLEFETAVQCAETLKDAVSPYLLQRFKVDVATDLPQKKEQVLFCKLTRQQREAYENFLHSEEMKSIATGKRQMLFGVDYLRKICNHPDLTEHKTLSKKEGFNYGAASKSGKMQVVKELLSLWQKGGHKTLLFAQHRIMLDILQKFLKTMPGINFRRMDGETPIKVRQDLVDEFNNDPNLHVFLLTTKVGGLGVNLTGANRVIIYDPDWNPSTDIQARERSWRLGQKREVEIYRLMSAGTIEEKIYHRQIFKQFLTNKVLKDPKQRQTFQMSDLHDLFTLGSENADGETETGNLFRGSEVKFKGQQTNDGNVASSADTTALEDLAAVRGIDHAEAFQGPPSDSEDAAKDGTEGKSDERLLSTIFAKSGVHSVLEHDAIVNSTAGGRKRRVQADPAFIQREAKRAAAQAAAELKKAEEEARRAPIGVPTWTGLYGEAGRPQEPAPRAQPSGRGGYGSTRAGRGGRGGPSSSAILSNLATRQGRANPEDSRSSTPGTSGTSTPSGFRGRQMMGMIRDFMQTHGGVVPTQMLVDHFSPYCRAVPGRNEEFKEMLKLIATMERGSQGRGRWVLKEEWRAAPAGTAGRR</sequence>
<dbReference type="InterPro" id="IPR000330">
    <property type="entry name" value="SNF2_N"/>
</dbReference>
<dbReference type="InterPro" id="IPR014001">
    <property type="entry name" value="Helicase_ATP-bd"/>
</dbReference>
<evidence type="ECO:0000259" key="6">
    <source>
        <dbReference type="PROSITE" id="PS51192"/>
    </source>
</evidence>
<keyword evidence="1" id="KW-0547">Nucleotide-binding</keyword>
<feature type="compositionally biased region" description="Acidic residues" evidence="5">
    <location>
        <begin position="301"/>
        <end position="315"/>
    </location>
</feature>
<name>A0A6A6XHA2_9PLEO</name>
<evidence type="ECO:0008006" key="10">
    <source>
        <dbReference type="Google" id="ProtNLM"/>
    </source>
</evidence>
<dbReference type="PANTHER" id="PTHR45629">
    <property type="entry name" value="SNF2/RAD54 FAMILY MEMBER"/>
    <property type="match status" value="1"/>
</dbReference>
<dbReference type="Pfam" id="PF00176">
    <property type="entry name" value="SNF2-rel_dom"/>
    <property type="match status" value="1"/>
</dbReference>
<dbReference type="SUPFAM" id="SSF52540">
    <property type="entry name" value="P-loop containing nucleoside triphosphate hydrolases"/>
    <property type="match status" value="2"/>
</dbReference>
<keyword evidence="4" id="KW-0175">Coiled coil</keyword>
<dbReference type="CDD" id="cd22254">
    <property type="entry name" value="CSB_WHD"/>
    <property type="match status" value="1"/>
</dbReference>
<evidence type="ECO:0000313" key="8">
    <source>
        <dbReference type="EMBL" id="KAF2795275.1"/>
    </source>
</evidence>
<evidence type="ECO:0000313" key="9">
    <source>
        <dbReference type="Proteomes" id="UP000799757"/>
    </source>
</evidence>
<dbReference type="PROSITE" id="PS51194">
    <property type="entry name" value="HELICASE_CTER"/>
    <property type="match status" value="1"/>
</dbReference>
<feature type="region of interest" description="Disordered" evidence="5">
    <location>
        <begin position="216"/>
        <end position="285"/>
    </location>
</feature>
<dbReference type="GO" id="GO:0006283">
    <property type="term" value="P:transcription-coupled nucleotide-excision repair"/>
    <property type="evidence" value="ECO:0007669"/>
    <property type="project" value="TreeGrafter"/>
</dbReference>
<feature type="compositionally biased region" description="Low complexity" evidence="5">
    <location>
        <begin position="1138"/>
        <end position="1154"/>
    </location>
</feature>